<gene>
    <name evidence="4" type="ORF">CAUJ_LOCUS10011</name>
</gene>
<name>A0A8S1HGJ4_9PELO</name>
<dbReference type="GO" id="GO:0008061">
    <property type="term" value="F:chitin binding"/>
    <property type="evidence" value="ECO:0007669"/>
    <property type="project" value="InterPro"/>
</dbReference>
<feature type="compositionally biased region" description="Polar residues" evidence="1">
    <location>
        <begin position="252"/>
        <end position="261"/>
    </location>
</feature>
<feature type="domain" description="Chitin-binding type-2" evidence="3">
    <location>
        <begin position="83"/>
        <end position="134"/>
    </location>
</feature>
<feature type="compositionally biased region" description="Basic residues" evidence="1">
    <location>
        <begin position="189"/>
        <end position="199"/>
    </location>
</feature>
<feature type="compositionally biased region" description="Basic and acidic residues" evidence="1">
    <location>
        <begin position="414"/>
        <end position="581"/>
    </location>
</feature>
<keyword evidence="2" id="KW-0812">Transmembrane</keyword>
<feature type="transmembrane region" description="Helical" evidence="2">
    <location>
        <begin position="63"/>
        <end position="80"/>
    </location>
</feature>
<reference evidence="4" key="1">
    <citation type="submission" date="2020-10" db="EMBL/GenBank/DDBJ databases">
        <authorList>
            <person name="Kikuchi T."/>
        </authorList>
    </citation>
    <scope>NUCLEOTIDE SEQUENCE</scope>
    <source>
        <strain evidence="4">NKZ352</strain>
    </source>
</reference>
<feature type="compositionally biased region" description="Polar residues" evidence="1">
    <location>
        <begin position="227"/>
        <end position="239"/>
    </location>
</feature>
<dbReference type="SUPFAM" id="SSF57625">
    <property type="entry name" value="Invertebrate chitin-binding proteins"/>
    <property type="match status" value="2"/>
</dbReference>
<evidence type="ECO:0000259" key="3">
    <source>
        <dbReference type="SMART" id="SM00494"/>
    </source>
</evidence>
<accession>A0A8S1HGJ4</accession>
<proteinExistence type="predicted"/>
<dbReference type="AlphaFoldDB" id="A0A8S1HGJ4"/>
<keyword evidence="5" id="KW-1185">Reference proteome</keyword>
<dbReference type="Proteomes" id="UP000835052">
    <property type="component" value="Unassembled WGS sequence"/>
</dbReference>
<dbReference type="InterPro" id="IPR036508">
    <property type="entry name" value="Chitin-bd_dom_sf"/>
</dbReference>
<organism evidence="4 5">
    <name type="scientific">Caenorhabditis auriculariae</name>
    <dbReference type="NCBI Taxonomy" id="2777116"/>
    <lineage>
        <taxon>Eukaryota</taxon>
        <taxon>Metazoa</taxon>
        <taxon>Ecdysozoa</taxon>
        <taxon>Nematoda</taxon>
        <taxon>Chromadorea</taxon>
        <taxon>Rhabditida</taxon>
        <taxon>Rhabditina</taxon>
        <taxon>Rhabditomorpha</taxon>
        <taxon>Rhabditoidea</taxon>
        <taxon>Rhabditidae</taxon>
        <taxon>Peloderinae</taxon>
        <taxon>Caenorhabditis</taxon>
    </lineage>
</organism>
<dbReference type="EMBL" id="CAJGYM010000041">
    <property type="protein sequence ID" value="CAD6194092.1"/>
    <property type="molecule type" value="Genomic_DNA"/>
</dbReference>
<comment type="caution">
    <text evidence="4">The sequence shown here is derived from an EMBL/GenBank/DDBJ whole genome shotgun (WGS) entry which is preliminary data.</text>
</comment>
<keyword evidence="2" id="KW-1133">Transmembrane helix</keyword>
<dbReference type="GO" id="GO:0005576">
    <property type="term" value="C:extracellular region"/>
    <property type="evidence" value="ECO:0007669"/>
    <property type="project" value="InterPro"/>
</dbReference>
<evidence type="ECO:0000313" key="5">
    <source>
        <dbReference type="Proteomes" id="UP000835052"/>
    </source>
</evidence>
<dbReference type="Pfam" id="PF17380">
    <property type="entry name" value="DUF5401"/>
    <property type="match status" value="1"/>
</dbReference>
<protein>
    <recommendedName>
        <fullName evidence="3">Chitin-binding type-2 domain-containing protein</fullName>
    </recommendedName>
</protein>
<dbReference type="OrthoDB" id="5861391at2759"/>
<dbReference type="SMART" id="SM00494">
    <property type="entry name" value="ChtBD2"/>
    <property type="match status" value="2"/>
</dbReference>
<sequence length="1028" mass="120270">MTRGRCSASAARRADSAHFCAFGAGGSSFLISTNRFPFDFTEKRHEKPITNGQETMRTTGNSIFLFICAVFQIALSDVIFTSERCDRVVFGLKIVYGDPSRYKQCGPSGRVWIVPCAPGMTFDPEDRVCKDRTVEVRTVKPMRKIVTPRILTTTASTTSRAEEEFVFSTVRPKRPRPRTRPAANGKGSPRPRVKIRKTTTPRPTTVAYSAEKLTSSESFANPPRPTSAEQFNSRKTTTEAPYRPAFTPPNRFRSTTTPRSVTHATKFRPWPEAQTKPTPEPVGYPETLPPYSGTVHQPLQEETDRATTIQPEYTVKYNGRSMTEQEFLSQLMNIVQHQKAVNEREQREKFEEMQKERLKEEAEDRVRKEQEQLRIEAEERHRKFEMIREQERQREMERIELEKQKELARIRAAEKVEMERRKEEERLELERRREEAERVQKAEMERQKELEEKRQRKLQKAEEERQRQYQLQKEKEERQRQIQLQKAEEERQRQYQLQKAEEERQRQYQHQKEEEERQRLQKAEEEERQKQIQLQKAEEERQRQYQLQKAEEERQHQLELQKAEEERQRQYQLQKAEEERQQQVQLQKAEEERQYQLHQLQLQKAEQDRLLAERAEQQRREMERLERERQEMQQMIERERQHVLGGGETTRGTPIYRPALPEGGYGEVQQRPDVESQMIRFTTAKPEWVTSSNSWKPPNGWENNEIDLEDQNVVASGGPGEPRVLRGCLINGDCPLAYDFDTLCPHPHDHSWYLQCAPMLGRRGRWTERQCPDTLIFVPELARCEKSAMGRPQEPYNPEQRIVIPRLPSETGYVQWQGNRVIDTAPPQTHQPRIYPPAPEQPAPPPAIYNTIDQFPHDLLPQIQMPSPGSNLGVVDFYGRPVDVPTTTASPRDGFYVQPQAPYSQELRTGILNSVHRPSNYENELNSPDNTMPADMDLSRIHPLFPRVQPRFLKMLPRISLKLNDPPANVRSIGTIVKPVIKQIAMDQTEQFLDRLLADHGGRNLTDSIDQLRIEGQMPGEDGYSLKN</sequence>
<feature type="region of interest" description="Disordered" evidence="1">
    <location>
        <begin position="414"/>
        <end position="590"/>
    </location>
</feature>
<dbReference type="PANTHER" id="PTHR34491">
    <property type="entry name" value="A-TYPE INCLUSION PROTEIN, PUTATIVE-RELATED"/>
    <property type="match status" value="1"/>
</dbReference>
<evidence type="ECO:0000256" key="1">
    <source>
        <dbReference type="SAM" id="MobiDB-lite"/>
    </source>
</evidence>
<dbReference type="PANTHER" id="PTHR34491:SF74">
    <property type="entry name" value="DUF4456 DOMAIN-CONTAINING PROTEIN"/>
    <property type="match status" value="1"/>
</dbReference>
<evidence type="ECO:0000256" key="2">
    <source>
        <dbReference type="SAM" id="Phobius"/>
    </source>
</evidence>
<keyword evidence="2" id="KW-0472">Membrane</keyword>
<feature type="domain" description="Chitin-binding type-2" evidence="3">
    <location>
        <begin position="732"/>
        <end position="791"/>
    </location>
</feature>
<feature type="region of interest" description="Disordered" evidence="1">
    <location>
        <begin position="645"/>
        <end position="665"/>
    </location>
</feature>
<dbReference type="InterPro" id="IPR002557">
    <property type="entry name" value="Chitin-bd_dom"/>
</dbReference>
<feature type="region of interest" description="Disordered" evidence="1">
    <location>
        <begin position="162"/>
        <end position="261"/>
    </location>
</feature>
<evidence type="ECO:0000313" key="4">
    <source>
        <dbReference type="EMBL" id="CAD6194092.1"/>
    </source>
</evidence>